<dbReference type="InterPro" id="IPR011055">
    <property type="entry name" value="Dup_hybrid_motif"/>
</dbReference>
<keyword evidence="4" id="KW-1185">Reference proteome</keyword>
<dbReference type="RefSeq" id="WP_156232188.1">
    <property type="nucleotide sequence ID" value="NZ_CP046455.1"/>
</dbReference>
<name>A0A6B8W000_9CORY</name>
<dbReference type="InterPro" id="IPR016047">
    <property type="entry name" value="M23ase_b-sheet_dom"/>
</dbReference>
<dbReference type="InterPro" id="IPR050570">
    <property type="entry name" value="Cell_wall_metabolism_enzyme"/>
</dbReference>
<reference evidence="3 4" key="1">
    <citation type="submission" date="2019-11" db="EMBL/GenBank/DDBJ databases">
        <title>Complete genome sequence of Corynebacterium kalinowskii 1959, a novel Corynebacterium species isolated from soil of a small paddock in Vilsendorf, Germany.</title>
        <authorList>
            <person name="Schaffert L."/>
            <person name="Ruwe M."/>
            <person name="Milse J."/>
            <person name="Hanuschka K."/>
            <person name="Ortseifen V."/>
            <person name="Droste J."/>
            <person name="Brandt D."/>
            <person name="Schlueter L."/>
            <person name="Kutter Y."/>
            <person name="Vinke S."/>
            <person name="Viehoefer P."/>
            <person name="Jacob L."/>
            <person name="Luebke N.-C."/>
            <person name="Schulte-Berndt E."/>
            <person name="Hain C."/>
            <person name="Linder M."/>
            <person name="Schmidt P."/>
            <person name="Wollenschlaeger L."/>
            <person name="Luttermann T."/>
            <person name="Thieme E."/>
            <person name="Hassa J."/>
            <person name="Haak M."/>
            <person name="Wittchen M."/>
            <person name="Mentz A."/>
            <person name="Persicke M."/>
            <person name="Busche T."/>
            <person name="Ruckert C."/>
        </authorList>
    </citation>
    <scope>NUCLEOTIDE SEQUENCE [LARGE SCALE GENOMIC DNA]</scope>
    <source>
        <strain evidence="3 4">2039</strain>
    </source>
</reference>
<dbReference type="Gene3D" id="2.70.70.10">
    <property type="entry name" value="Glucose Permease (Domain IIA)"/>
    <property type="match status" value="1"/>
</dbReference>
<keyword evidence="1" id="KW-0732">Signal</keyword>
<proteinExistence type="predicted"/>
<gene>
    <name evidence="3" type="primary">nlpD2</name>
    <name evidence="3" type="ORF">COCCU_13350</name>
</gene>
<feature type="domain" description="M23ase beta-sheet core" evidence="2">
    <location>
        <begin position="120"/>
        <end position="215"/>
    </location>
</feature>
<feature type="signal peptide" evidence="1">
    <location>
        <begin position="1"/>
        <end position="39"/>
    </location>
</feature>
<protein>
    <submittedName>
        <fullName evidence="3">Murein hydrolase activator NlpD</fullName>
    </submittedName>
</protein>
<dbReference type="PANTHER" id="PTHR21666:SF270">
    <property type="entry name" value="MUREIN HYDROLASE ACTIVATOR ENVC"/>
    <property type="match status" value="1"/>
</dbReference>
<dbReference type="Pfam" id="PF01551">
    <property type="entry name" value="Peptidase_M23"/>
    <property type="match status" value="1"/>
</dbReference>
<keyword evidence="3" id="KW-0378">Hydrolase</keyword>
<accession>A0A6B8W000</accession>
<evidence type="ECO:0000313" key="4">
    <source>
        <dbReference type="Proteomes" id="UP000424462"/>
    </source>
</evidence>
<dbReference type="KEGG" id="cok:COCCU_13350"/>
<evidence type="ECO:0000256" key="1">
    <source>
        <dbReference type="SAM" id="SignalP"/>
    </source>
</evidence>
<evidence type="ECO:0000313" key="3">
    <source>
        <dbReference type="EMBL" id="QGU08569.1"/>
    </source>
</evidence>
<dbReference type="EMBL" id="CP046455">
    <property type="protein sequence ID" value="QGU08569.1"/>
    <property type="molecule type" value="Genomic_DNA"/>
</dbReference>
<feature type="chain" id="PRO_5025461408" evidence="1">
    <location>
        <begin position="40"/>
        <end position="226"/>
    </location>
</feature>
<evidence type="ECO:0000259" key="2">
    <source>
        <dbReference type="Pfam" id="PF01551"/>
    </source>
</evidence>
<dbReference type="SUPFAM" id="SSF51261">
    <property type="entry name" value="Duplicated hybrid motif"/>
    <property type="match status" value="1"/>
</dbReference>
<sequence length="226" mass="23324" precursor="true">MNFESAAAQQSTTTKRTIGRRVGVAAVVGVMASTTGVSAANAQTLDYNTVQTAVDQYAPQAAAMVNDYVATGSSASVLQNLPVSDYGTGFGVIEEIAAPSVVKPAQGTFTSGFGPRWGSMHNGIDIANAIGTPIQAVMAGTVIDSGPASGYGQWIRIRHEDGSISVYGHMSSLYVGVGQWVSAGQTIAGMGSEGFSTGSHLHFEIWPNGVTPVDPQAWLAGHGIYL</sequence>
<dbReference type="PANTHER" id="PTHR21666">
    <property type="entry name" value="PEPTIDASE-RELATED"/>
    <property type="match status" value="1"/>
</dbReference>
<dbReference type="AlphaFoldDB" id="A0A6B8W000"/>
<organism evidence="3 4">
    <name type="scientific">Corynebacterium occultum</name>
    <dbReference type="NCBI Taxonomy" id="2675219"/>
    <lineage>
        <taxon>Bacteria</taxon>
        <taxon>Bacillati</taxon>
        <taxon>Actinomycetota</taxon>
        <taxon>Actinomycetes</taxon>
        <taxon>Mycobacteriales</taxon>
        <taxon>Corynebacteriaceae</taxon>
        <taxon>Corynebacterium</taxon>
    </lineage>
</organism>
<dbReference type="CDD" id="cd12797">
    <property type="entry name" value="M23_peptidase"/>
    <property type="match status" value="1"/>
</dbReference>
<dbReference type="Proteomes" id="UP000424462">
    <property type="component" value="Chromosome"/>
</dbReference>
<dbReference type="GO" id="GO:0004222">
    <property type="term" value="F:metalloendopeptidase activity"/>
    <property type="evidence" value="ECO:0007669"/>
    <property type="project" value="TreeGrafter"/>
</dbReference>